<dbReference type="SMART" id="SM00564">
    <property type="entry name" value="PQQ"/>
    <property type="match status" value="5"/>
</dbReference>
<evidence type="ECO:0000256" key="4">
    <source>
        <dbReference type="ARBA" id="ARBA00022840"/>
    </source>
</evidence>
<keyword evidence="4 5" id="KW-0067">ATP-binding</keyword>
<feature type="binding site" evidence="5">
    <location>
        <position position="67"/>
    </location>
    <ligand>
        <name>ATP</name>
        <dbReference type="ChEBI" id="CHEBI:30616"/>
    </ligand>
</feature>
<keyword evidence="1" id="KW-0808">Transferase</keyword>
<dbReference type="PANTHER" id="PTHR43289:SF34">
    <property type="entry name" value="SERINE_THREONINE-PROTEIN KINASE YBDM-RELATED"/>
    <property type="match status" value="1"/>
</dbReference>
<dbReference type="Gene3D" id="2.130.10.10">
    <property type="entry name" value="YVTN repeat-like/Quinoprotein amine dehydrogenase"/>
    <property type="match status" value="1"/>
</dbReference>
<evidence type="ECO:0000259" key="7">
    <source>
        <dbReference type="PROSITE" id="PS50011"/>
    </source>
</evidence>
<sequence length="737" mass="77917">MHTPAHGGSDPTVPQPHTKVFQPHTTVPRQQSPGRIGPYEVFQLLGEGGMGQVFLARSPGSRLVALKVIRPEYAEMPNFRGRFRREADAARRVSGFYTPPVLDADADAQQPWLATAYIPAPSLHDVIRRFGSLPEPALRALGTGLAEALLAIHSAGIVHRDLKPGNVLVAEDGPRVIDFGISRAADATQVTRTDAVIGTPGFMAPEQIVSSREAGPASDVFSLGCVLVFAATGQGPFGAGNTAEILYRAVHAPPRLDGVPDGLRPLVAACLDKDPARRPPSTSVLAASGPTEPSALLTSGLRDDLAAREAHAAVLVAAPPMPMTSPTTADPSRPSRRRFMWITAVGGTATVAAGAAVMARRRSDPGRTPGRGGSAGTTVRPRAKAPAGPEPQWSSPLRRVENGQLRLLGSTLVHWDRQAAIAYDTRTGKERWAAKARIPSDASSGPDWLTVRGSTLFGTAWAGERGYLLGVDAKGDLKFTHMVTEQKDTNSYADQVQDVLCVAGSVAVVSTNGKQGSVCAVDLAEGSVLWSRTVNGSDFQAISDGRHCFLQDNGNVHRIELRSGEVHWTVRDVIKPGTYPSLATDGNVLLVTHVKVRALSTSDGRDLWTAVSETTNLSPTTVHGKRAYVADGQSTVFALDLRHGGQLWHTPSPLTLNPAGALDPGPSATEPLVALSLFGADTPGFIVLRASDGKPLWAHQASGAEAKSKKSWSVQTSGTTVYAASDTTLYAFRSPTP</sequence>
<evidence type="ECO:0000256" key="5">
    <source>
        <dbReference type="PROSITE-ProRule" id="PRU10141"/>
    </source>
</evidence>
<gene>
    <name evidence="8" type="ORF">JK364_47210</name>
</gene>
<dbReference type="Proteomes" id="UP000621510">
    <property type="component" value="Unassembled WGS sequence"/>
</dbReference>
<dbReference type="Gene3D" id="2.40.128.630">
    <property type="match status" value="1"/>
</dbReference>
<name>A0ABS1Q581_9ACTN</name>
<protein>
    <submittedName>
        <fullName evidence="8">PQQ-binding-like beta-propeller repeat protein</fullName>
    </submittedName>
</protein>
<dbReference type="InterPro" id="IPR017441">
    <property type="entry name" value="Protein_kinase_ATP_BS"/>
</dbReference>
<keyword evidence="2 5" id="KW-0547">Nucleotide-binding</keyword>
<dbReference type="SUPFAM" id="SSF50998">
    <property type="entry name" value="Quinoprotein alcohol dehydrogenase-like"/>
    <property type="match status" value="1"/>
</dbReference>
<dbReference type="InterPro" id="IPR000719">
    <property type="entry name" value="Prot_kinase_dom"/>
</dbReference>
<accession>A0ABS1Q581</accession>
<dbReference type="SMART" id="SM00220">
    <property type="entry name" value="S_TKc"/>
    <property type="match status" value="1"/>
</dbReference>
<evidence type="ECO:0000256" key="2">
    <source>
        <dbReference type="ARBA" id="ARBA00022741"/>
    </source>
</evidence>
<evidence type="ECO:0000256" key="1">
    <source>
        <dbReference type="ARBA" id="ARBA00022679"/>
    </source>
</evidence>
<dbReference type="InterPro" id="IPR011047">
    <property type="entry name" value="Quinoprotein_ADH-like_sf"/>
</dbReference>
<dbReference type="PROSITE" id="PS00108">
    <property type="entry name" value="PROTEIN_KINASE_ST"/>
    <property type="match status" value="1"/>
</dbReference>
<organism evidence="8 9">
    <name type="scientific">Streptomyces endocoffeicus</name>
    <dbReference type="NCBI Taxonomy" id="2898945"/>
    <lineage>
        <taxon>Bacteria</taxon>
        <taxon>Bacillati</taxon>
        <taxon>Actinomycetota</taxon>
        <taxon>Actinomycetes</taxon>
        <taxon>Kitasatosporales</taxon>
        <taxon>Streptomycetaceae</taxon>
        <taxon>Streptomyces</taxon>
    </lineage>
</organism>
<evidence type="ECO:0000313" key="8">
    <source>
        <dbReference type="EMBL" id="MBL1119843.1"/>
    </source>
</evidence>
<feature type="region of interest" description="Disordered" evidence="6">
    <location>
        <begin position="1"/>
        <end position="33"/>
    </location>
</feature>
<dbReference type="Pfam" id="PF00069">
    <property type="entry name" value="Pkinase"/>
    <property type="match status" value="1"/>
</dbReference>
<feature type="region of interest" description="Disordered" evidence="6">
    <location>
        <begin position="358"/>
        <end position="397"/>
    </location>
</feature>
<comment type="caution">
    <text evidence="8">The sequence shown here is derived from an EMBL/GenBank/DDBJ whole genome shotgun (WGS) entry which is preliminary data.</text>
</comment>
<dbReference type="PANTHER" id="PTHR43289">
    <property type="entry name" value="MITOGEN-ACTIVATED PROTEIN KINASE KINASE KINASE 20-RELATED"/>
    <property type="match status" value="1"/>
</dbReference>
<evidence type="ECO:0000256" key="6">
    <source>
        <dbReference type="SAM" id="MobiDB-lite"/>
    </source>
</evidence>
<evidence type="ECO:0000313" key="9">
    <source>
        <dbReference type="Proteomes" id="UP000621510"/>
    </source>
</evidence>
<dbReference type="SUPFAM" id="SSF56112">
    <property type="entry name" value="Protein kinase-like (PK-like)"/>
    <property type="match status" value="1"/>
</dbReference>
<dbReference type="RefSeq" id="WP_201857620.1">
    <property type="nucleotide sequence ID" value="NZ_JAERRG010000038.1"/>
</dbReference>
<dbReference type="PROSITE" id="PS50011">
    <property type="entry name" value="PROTEIN_KINASE_DOM"/>
    <property type="match status" value="1"/>
</dbReference>
<dbReference type="Pfam" id="PF13360">
    <property type="entry name" value="PQQ_2"/>
    <property type="match status" value="2"/>
</dbReference>
<feature type="region of interest" description="Disordered" evidence="6">
    <location>
        <begin position="273"/>
        <end position="297"/>
    </location>
</feature>
<proteinExistence type="predicted"/>
<reference evidence="8 9" key="1">
    <citation type="submission" date="2021-01" db="EMBL/GenBank/DDBJ databases">
        <title>WGS of actinomycetes isolated from Thailand.</title>
        <authorList>
            <person name="Thawai C."/>
        </authorList>
    </citation>
    <scope>NUCLEOTIDE SEQUENCE [LARGE SCALE GENOMIC DNA]</scope>
    <source>
        <strain evidence="8 9">CA3R110</strain>
    </source>
</reference>
<evidence type="ECO:0000256" key="3">
    <source>
        <dbReference type="ARBA" id="ARBA00022777"/>
    </source>
</evidence>
<feature type="compositionally biased region" description="Polar residues" evidence="6">
    <location>
        <begin position="23"/>
        <end position="33"/>
    </location>
</feature>
<dbReference type="InterPro" id="IPR002372">
    <property type="entry name" value="PQQ_rpt_dom"/>
</dbReference>
<dbReference type="InterPro" id="IPR018391">
    <property type="entry name" value="PQQ_b-propeller_rpt"/>
</dbReference>
<dbReference type="Gene3D" id="1.10.510.10">
    <property type="entry name" value="Transferase(Phosphotransferase) domain 1"/>
    <property type="match status" value="1"/>
</dbReference>
<dbReference type="InterPro" id="IPR008271">
    <property type="entry name" value="Ser/Thr_kinase_AS"/>
</dbReference>
<dbReference type="PROSITE" id="PS00107">
    <property type="entry name" value="PROTEIN_KINASE_ATP"/>
    <property type="match status" value="1"/>
</dbReference>
<keyword evidence="9" id="KW-1185">Reference proteome</keyword>
<keyword evidence="3" id="KW-0418">Kinase</keyword>
<dbReference type="InterPro" id="IPR011009">
    <property type="entry name" value="Kinase-like_dom_sf"/>
</dbReference>
<dbReference type="InterPro" id="IPR015943">
    <property type="entry name" value="WD40/YVTN_repeat-like_dom_sf"/>
</dbReference>
<dbReference type="Gene3D" id="3.30.200.20">
    <property type="entry name" value="Phosphorylase Kinase, domain 1"/>
    <property type="match status" value="1"/>
</dbReference>
<feature type="domain" description="Protein kinase" evidence="7">
    <location>
        <begin position="39"/>
        <end position="297"/>
    </location>
</feature>
<dbReference type="EMBL" id="JAERRG010000038">
    <property type="protein sequence ID" value="MBL1119843.1"/>
    <property type="molecule type" value="Genomic_DNA"/>
</dbReference>
<dbReference type="CDD" id="cd14014">
    <property type="entry name" value="STKc_PknB_like"/>
    <property type="match status" value="1"/>
</dbReference>